<dbReference type="AlphaFoldDB" id="A0A8S4QJP6"/>
<name>A0A8S4QJP6_9NEOP</name>
<reference evidence="1" key="1">
    <citation type="submission" date="2022-03" db="EMBL/GenBank/DDBJ databases">
        <authorList>
            <person name="Lindestad O."/>
        </authorList>
    </citation>
    <scope>NUCLEOTIDE SEQUENCE</scope>
</reference>
<protein>
    <submittedName>
        <fullName evidence="1">Jg24067 protein</fullName>
    </submittedName>
</protein>
<evidence type="ECO:0000313" key="2">
    <source>
        <dbReference type="Proteomes" id="UP000838756"/>
    </source>
</evidence>
<proteinExistence type="predicted"/>
<keyword evidence="2" id="KW-1185">Reference proteome</keyword>
<evidence type="ECO:0000313" key="1">
    <source>
        <dbReference type="EMBL" id="CAH2211681.1"/>
    </source>
</evidence>
<accession>A0A8S4QJP6</accession>
<sequence length="53" mass="6390">EHPLVAVEGVERRHVRRVEWYHRARLRQVRRARALHHHAAAQRVLVAATQQRR</sequence>
<gene>
    <name evidence="1" type="primary">jg24067</name>
    <name evidence="1" type="ORF">PAEG_LOCUS3392</name>
</gene>
<dbReference type="EMBL" id="CAKXAJ010010857">
    <property type="protein sequence ID" value="CAH2211681.1"/>
    <property type="molecule type" value="Genomic_DNA"/>
</dbReference>
<organism evidence="1 2">
    <name type="scientific">Pararge aegeria aegeria</name>
    <dbReference type="NCBI Taxonomy" id="348720"/>
    <lineage>
        <taxon>Eukaryota</taxon>
        <taxon>Metazoa</taxon>
        <taxon>Ecdysozoa</taxon>
        <taxon>Arthropoda</taxon>
        <taxon>Hexapoda</taxon>
        <taxon>Insecta</taxon>
        <taxon>Pterygota</taxon>
        <taxon>Neoptera</taxon>
        <taxon>Endopterygota</taxon>
        <taxon>Lepidoptera</taxon>
        <taxon>Glossata</taxon>
        <taxon>Ditrysia</taxon>
        <taxon>Papilionoidea</taxon>
        <taxon>Nymphalidae</taxon>
        <taxon>Satyrinae</taxon>
        <taxon>Satyrini</taxon>
        <taxon>Parargina</taxon>
        <taxon>Pararge</taxon>
    </lineage>
</organism>
<feature type="non-terminal residue" evidence="1">
    <location>
        <position position="1"/>
    </location>
</feature>
<dbReference type="Proteomes" id="UP000838756">
    <property type="component" value="Unassembled WGS sequence"/>
</dbReference>
<comment type="caution">
    <text evidence="1">The sequence shown here is derived from an EMBL/GenBank/DDBJ whole genome shotgun (WGS) entry which is preliminary data.</text>
</comment>